<name>I1QF60_ORYGL</name>
<feature type="region of interest" description="Disordered" evidence="1">
    <location>
        <begin position="1"/>
        <end position="96"/>
    </location>
</feature>
<sequence length="154" mass="16208">VASAMAAASLSDELEPATARTRIRSIPSLPHGRRCHGGRYGHDLPLRRPEVRHHPHLHLASTSSWAGGSRPGESRRRAPSPSSSSTTAPASPTCRSLATPLSIRLGHFELLRQSSSPISSSGDIPFPIPLAPSLAPATRQFTITVSSAGGTPFP</sequence>
<evidence type="ECO:0000313" key="2">
    <source>
        <dbReference type="EnsemblPlants" id="ORGLA08G0006100.1"/>
    </source>
</evidence>
<evidence type="ECO:0000256" key="1">
    <source>
        <dbReference type="SAM" id="MobiDB-lite"/>
    </source>
</evidence>
<reference evidence="2 3" key="2">
    <citation type="submission" date="2018-04" db="EMBL/GenBank/DDBJ databases">
        <title>OglaRS2 (Oryza glaberrima Reference Sequence Version 2).</title>
        <authorList>
            <person name="Zhang J."/>
            <person name="Kudrna D."/>
            <person name="Lee S."/>
            <person name="Talag J."/>
            <person name="Rajasekar S."/>
            <person name="Wing R.A."/>
        </authorList>
    </citation>
    <scope>NUCLEOTIDE SEQUENCE [LARGE SCALE GENOMIC DNA]</scope>
    <source>
        <strain evidence="2 3">cv. IRGC 96717</strain>
    </source>
</reference>
<reference evidence="2" key="1">
    <citation type="submission" date="2015-06" db="UniProtKB">
        <authorList>
            <consortium name="EnsemblPlants"/>
        </authorList>
    </citation>
    <scope>IDENTIFICATION</scope>
</reference>
<accession>I1QF60</accession>
<protein>
    <submittedName>
        <fullName evidence="2">Uncharacterized protein</fullName>
    </submittedName>
</protein>
<dbReference type="EnsemblPlants" id="ORGLA08G0006100.1">
    <property type="protein sequence ID" value="ORGLA08G0006100.1"/>
    <property type="gene ID" value="ORGLA08G0006100"/>
</dbReference>
<dbReference type="AlphaFoldDB" id="I1QF60"/>
<dbReference type="OMA" id="CHGGRYG"/>
<keyword evidence="3" id="KW-1185">Reference proteome</keyword>
<feature type="compositionally biased region" description="Basic and acidic residues" evidence="1">
    <location>
        <begin position="40"/>
        <end position="49"/>
    </location>
</feature>
<proteinExistence type="predicted"/>
<organism evidence="2 3">
    <name type="scientific">Oryza glaberrima</name>
    <name type="common">African rice</name>
    <dbReference type="NCBI Taxonomy" id="4538"/>
    <lineage>
        <taxon>Eukaryota</taxon>
        <taxon>Viridiplantae</taxon>
        <taxon>Streptophyta</taxon>
        <taxon>Embryophyta</taxon>
        <taxon>Tracheophyta</taxon>
        <taxon>Spermatophyta</taxon>
        <taxon>Magnoliopsida</taxon>
        <taxon>Liliopsida</taxon>
        <taxon>Poales</taxon>
        <taxon>Poaceae</taxon>
        <taxon>BOP clade</taxon>
        <taxon>Oryzoideae</taxon>
        <taxon>Oryzeae</taxon>
        <taxon>Oryzinae</taxon>
        <taxon>Oryza</taxon>
    </lineage>
</organism>
<evidence type="ECO:0000313" key="3">
    <source>
        <dbReference type="Proteomes" id="UP000007306"/>
    </source>
</evidence>
<dbReference type="Proteomes" id="UP000007306">
    <property type="component" value="Chromosome 8"/>
</dbReference>
<feature type="compositionally biased region" description="Low complexity" evidence="1">
    <location>
        <begin position="79"/>
        <end position="96"/>
    </location>
</feature>
<dbReference type="Gramene" id="ORGLA08G0006100.1">
    <property type="protein sequence ID" value="ORGLA08G0006100.1"/>
    <property type="gene ID" value="ORGLA08G0006100"/>
</dbReference>
<dbReference type="HOGENOM" id="CLU_1708857_0_0_1"/>